<dbReference type="SMR" id="A0A1I7RH87"/>
<dbReference type="Proteomes" id="UP000095284">
    <property type="component" value="Unplaced"/>
</dbReference>
<dbReference type="EMBL" id="CAJFDI010000004">
    <property type="protein sequence ID" value="CAD5226498.1"/>
    <property type="molecule type" value="Genomic_DNA"/>
</dbReference>
<evidence type="ECO:0000313" key="5">
    <source>
        <dbReference type="WBParaSite" id="BXY_0006400.1"/>
    </source>
</evidence>
<dbReference type="AlphaFoldDB" id="A0A1I7RH87"/>
<evidence type="ECO:0000313" key="3">
    <source>
        <dbReference type="Proteomes" id="UP000095284"/>
    </source>
</evidence>
<evidence type="ECO:0000313" key="4">
    <source>
        <dbReference type="Proteomes" id="UP000659654"/>
    </source>
</evidence>
<proteinExistence type="predicted"/>
<dbReference type="WBParaSite" id="BXY_0006400.1">
    <property type="protein sequence ID" value="BXY_0006400.1"/>
    <property type="gene ID" value="BXY_0006400"/>
</dbReference>
<sequence length="119" mass="13539">MVRTVKPKSAQHPNQIRHRPVLKASTSKYQILTKEERDELRRLAECLPMVMRANQKSDDPASIVFNAASYIDKLVATITAKVKSGSLPPEALENITPRPAMPLRPLNQKTQKVKRRRRS</sequence>
<organism evidence="3 5">
    <name type="scientific">Bursaphelenchus xylophilus</name>
    <name type="common">Pinewood nematode worm</name>
    <name type="synonym">Aphelenchoides xylophilus</name>
    <dbReference type="NCBI Taxonomy" id="6326"/>
    <lineage>
        <taxon>Eukaryota</taxon>
        <taxon>Metazoa</taxon>
        <taxon>Ecdysozoa</taxon>
        <taxon>Nematoda</taxon>
        <taxon>Chromadorea</taxon>
        <taxon>Rhabditida</taxon>
        <taxon>Tylenchina</taxon>
        <taxon>Tylenchomorpha</taxon>
        <taxon>Aphelenchoidea</taxon>
        <taxon>Aphelenchoididae</taxon>
        <taxon>Bursaphelenchus</taxon>
    </lineage>
</organism>
<name>A0A1I7RH87_BURXY</name>
<dbReference type="Proteomes" id="UP000582659">
    <property type="component" value="Unassembled WGS sequence"/>
</dbReference>
<dbReference type="EMBL" id="CAJFCV020000004">
    <property type="protein sequence ID" value="CAG9115932.1"/>
    <property type="molecule type" value="Genomic_DNA"/>
</dbReference>
<evidence type="ECO:0000256" key="1">
    <source>
        <dbReference type="SAM" id="MobiDB-lite"/>
    </source>
</evidence>
<accession>A0A1I7RH87</accession>
<reference evidence="2" key="2">
    <citation type="submission" date="2020-09" db="EMBL/GenBank/DDBJ databases">
        <authorList>
            <person name="Kikuchi T."/>
        </authorList>
    </citation>
    <scope>NUCLEOTIDE SEQUENCE</scope>
    <source>
        <strain evidence="2">Ka4C1</strain>
    </source>
</reference>
<dbReference type="OrthoDB" id="5875206at2759"/>
<dbReference type="Proteomes" id="UP000659654">
    <property type="component" value="Unassembled WGS sequence"/>
</dbReference>
<gene>
    <name evidence="2" type="ORF">BXYJ_LOCUS9080</name>
</gene>
<dbReference type="eggNOG" id="ENOG502T2CC">
    <property type="taxonomic scope" value="Eukaryota"/>
</dbReference>
<feature type="region of interest" description="Disordered" evidence="1">
    <location>
        <begin position="87"/>
        <end position="119"/>
    </location>
</feature>
<protein>
    <submittedName>
        <fullName evidence="2">(pine wood nematode) hypothetical protein</fullName>
    </submittedName>
</protein>
<reference evidence="5" key="1">
    <citation type="submission" date="2016-11" db="UniProtKB">
        <authorList>
            <consortium name="WormBaseParasite"/>
        </authorList>
    </citation>
    <scope>IDENTIFICATION</scope>
</reference>
<evidence type="ECO:0000313" key="2">
    <source>
        <dbReference type="EMBL" id="CAD5226498.1"/>
    </source>
</evidence>
<keyword evidence="4" id="KW-1185">Reference proteome</keyword>